<feature type="compositionally biased region" description="Gly residues" evidence="2">
    <location>
        <begin position="59"/>
        <end position="70"/>
    </location>
</feature>
<gene>
    <name evidence="3" type="ORF">HYH03_012731</name>
</gene>
<sequence>MSSRGCKPSCLVLRLLSGSEDLRLDRGLATLRGLAAATAPDSTHEASVAGDGSQERSGVGPGGAAQGRSGGPLSVRLQGVPLTPELRAALAALTPRLRALKLYAYDLAHGAGRGAGRDGAGGEGGGGQEEGGGVAALLCRFAPSLQELTLQDCGERTAGPGGPEDGAMPTPSALPPVGNVLSTLRGLRELRHLGLRGHAPSTLLAALLDADPGLQLSSVDARHNIAQPDAAEPSASEPGPPLPLPCPLLARLPLASLKLQLPLPEGGVAQLAAVLRQLGGLTRLHLGSRLGLDRLEPLLPLPGGLRDLDLGTVAVAQAEDLEALAALGSLTRLSLAALSVAASPMGEARTSGNGAEVEAAVEKASGWLPLPPCLAELSVAEPLHPATLLALRAPACLRTLRTTGFTSAAALAEAVAWLRGRFAYRDLGIELHIGFSTTAPPGGAALPAALPFMRRRPYLAAPPLGPAHGQWLSGLRALRLQGLELAGLQLEEVDVAVLAEALAASLEDLRLDCRYPPSALPRLAALRRLRRLLLNAAFWGDGPAAARGSAELPPTGADASPGTLEAALVELCEQAPVGLYDLALATYGRSAAKQAAMAAVVAVEDRVPRVCCGALRAWVCP</sequence>
<dbReference type="EMBL" id="JAEHOE010000080">
    <property type="protein sequence ID" value="KAG2488732.1"/>
    <property type="molecule type" value="Genomic_DNA"/>
</dbReference>
<dbReference type="Proteomes" id="UP000612055">
    <property type="component" value="Unassembled WGS sequence"/>
</dbReference>
<comment type="caution">
    <text evidence="3">The sequence shown here is derived from an EMBL/GenBank/DDBJ whole genome shotgun (WGS) entry which is preliminary data.</text>
</comment>
<dbReference type="GO" id="GO:0005930">
    <property type="term" value="C:axoneme"/>
    <property type="evidence" value="ECO:0007669"/>
    <property type="project" value="UniProtKB-SubCell"/>
</dbReference>
<dbReference type="Gene3D" id="3.80.10.10">
    <property type="entry name" value="Ribonuclease Inhibitor"/>
    <property type="match status" value="1"/>
</dbReference>
<evidence type="ECO:0000313" key="3">
    <source>
        <dbReference type="EMBL" id="KAG2488732.1"/>
    </source>
</evidence>
<organism evidence="3 4">
    <name type="scientific">Edaphochlamys debaryana</name>
    <dbReference type="NCBI Taxonomy" id="47281"/>
    <lineage>
        <taxon>Eukaryota</taxon>
        <taxon>Viridiplantae</taxon>
        <taxon>Chlorophyta</taxon>
        <taxon>core chlorophytes</taxon>
        <taxon>Chlorophyceae</taxon>
        <taxon>CS clade</taxon>
        <taxon>Chlamydomonadales</taxon>
        <taxon>Chlamydomonadales incertae sedis</taxon>
        <taxon>Edaphochlamys</taxon>
    </lineage>
</organism>
<accession>A0A835XPJ3</accession>
<evidence type="ECO:0000256" key="2">
    <source>
        <dbReference type="SAM" id="MobiDB-lite"/>
    </source>
</evidence>
<comment type="subcellular location">
    <subcellularLocation>
        <location evidence="1">Cytoplasm</location>
        <location evidence="1">Cytoskeleton</location>
        <location evidence="1">Cilium axoneme</location>
    </subcellularLocation>
</comment>
<dbReference type="SUPFAM" id="SSF52047">
    <property type="entry name" value="RNI-like"/>
    <property type="match status" value="1"/>
</dbReference>
<protein>
    <submittedName>
        <fullName evidence="3">Uncharacterized protein</fullName>
    </submittedName>
</protein>
<dbReference type="OrthoDB" id="10661989at2759"/>
<dbReference type="InterPro" id="IPR032675">
    <property type="entry name" value="LRR_dom_sf"/>
</dbReference>
<keyword evidence="4" id="KW-1185">Reference proteome</keyword>
<name>A0A835XPJ3_9CHLO</name>
<proteinExistence type="predicted"/>
<evidence type="ECO:0000313" key="4">
    <source>
        <dbReference type="Proteomes" id="UP000612055"/>
    </source>
</evidence>
<reference evidence="3" key="1">
    <citation type="journal article" date="2020" name="bioRxiv">
        <title>Comparative genomics of Chlamydomonas.</title>
        <authorList>
            <person name="Craig R.J."/>
            <person name="Hasan A.R."/>
            <person name="Ness R.W."/>
            <person name="Keightley P.D."/>
        </authorList>
    </citation>
    <scope>NUCLEOTIDE SEQUENCE</scope>
    <source>
        <strain evidence="3">CCAP 11/70</strain>
    </source>
</reference>
<feature type="region of interest" description="Disordered" evidence="2">
    <location>
        <begin position="153"/>
        <end position="174"/>
    </location>
</feature>
<feature type="region of interest" description="Disordered" evidence="2">
    <location>
        <begin position="36"/>
        <end position="72"/>
    </location>
</feature>
<dbReference type="AlphaFoldDB" id="A0A835XPJ3"/>
<evidence type="ECO:0000256" key="1">
    <source>
        <dbReference type="ARBA" id="ARBA00004430"/>
    </source>
</evidence>